<dbReference type="InterPro" id="IPR008271">
    <property type="entry name" value="Ser/Thr_kinase_AS"/>
</dbReference>
<dbReference type="GO" id="GO:0004672">
    <property type="term" value="F:protein kinase activity"/>
    <property type="evidence" value="ECO:0007669"/>
    <property type="project" value="InterPro"/>
</dbReference>
<reference evidence="2 3" key="1">
    <citation type="submission" date="2017-05" db="EMBL/GenBank/DDBJ databases">
        <title>Isolation of Rhodococcus sp. S2-17 biodegrading of BP-3.</title>
        <authorList>
            <person name="Lee Y."/>
            <person name="Kim K.H."/>
            <person name="Chun B.H."/>
            <person name="Jung H.S."/>
            <person name="Jeon C.O."/>
        </authorList>
    </citation>
    <scope>NUCLEOTIDE SEQUENCE [LARGE SCALE GENOMIC DNA]</scope>
    <source>
        <strain evidence="2 3">S2-17</strain>
        <plasmid evidence="3">prb98</plasmid>
    </source>
</reference>
<sequence length="338" mass="36371">MTAAATLHAPASGDLGAALSKYIGDRRGRPVSVDGLRRLAGGTLHETWAFDVHDSETGTEAFVLRREFDNATLDGNLRTEFDLLCDLAARGIPVPRPFWCEVNDSPLGLPFMILERIDGTDLRKALAGKGRAPDRVVLGHELVRLQAQLHAVPAPDSVGEESSPSTEVERWATTIAEATSDPGPLITGALAWLRSHAPAADRVGVVHGDFKANNLLFGSDGRVTVLDWELAHLGDPLEDLAWTMLWTTSFDLVGGLLSEDEYVRAYAVASGHAVDPQRLAFWRLHALVKLAAIFLSGAVGPEDGSPVRPTLLLLGRAVVHLEHAIAQCLRANLTEEAS</sequence>
<dbReference type="InterPro" id="IPR051678">
    <property type="entry name" value="AGP_Transferase"/>
</dbReference>
<dbReference type="AlphaFoldDB" id="A0A2S2C6M3"/>
<dbReference type="RefSeq" id="WP_109335991.1">
    <property type="nucleotide sequence ID" value="NZ_CP021355.1"/>
</dbReference>
<dbReference type="Proteomes" id="UP000245711">
    <property type="component" value="Plasmid pRB98"/>
</dbReference>
<dbReference type="OrthoDB" id="3806873at2"/>
<dbReference type="InterPro" id="IPR041726">
    <property type="entry name" value="ACAD10_11_N"/>
</dbReference>
<dbReference type="Gene3D" id="3.90.1200.10">
    <property type="match status" value="1"/>
</dbReference>
<dbReference type="Gene3D" id="3.30.200.20">
    <property type="entry name" value="Phosphorylase Kinase, domain 1"/>
    <property type="match status" value="1"/>
</dbReference>
<dbReference type="CDD" id="cd05154">
    <property type="entry name" value="ACAD10_11_N-like"/>
    <property type="match status" value="1"/>
</dbReference>
<dbReference type="KEGG" id="roz:CBI38_34845"/>
<dbReference type="EMBL" id="CP021355">
    <property type="protein sequence ID" value="AWK76547.1"/>
    <property type="molecule type" value="Genomic_DNA"/>
</dbReference>
<dbReference type="SUPFAM" id="SSF56112">
    <property type="entry name" value="Protein kinase-like (PK-like)"/>
    <property type="match status" value="1"/>
</dbReference>
<evidence type="ECO:0000313" key="2">
    <source>
        <dbReference type="EMBL" id="AWK76547.1"/>
    </source>
</evidence>
<name>A0A2S2C6M3_9NOCA</name>
<dbReference type="PANTHER" id="PTHR21310:SF57">
    <property type="entry name" value="BLR2944 PROTEIN"/>
    <property type="match status" value="1"/>
</dbReference>
<evidence type="ECO:0000259" key="1">
    <source>
        <dbReference type="Pfam" id="PF01636"/>
    </source>
</evidence>
<feature type="domain" description="Aminoglycoside phosphotransferase" evidence="1">
    <location>
        <begin position="37"/>
        <end position="282"/>
    </location>
</feature>
<gene>
    <name evidence="2" type="ORF">CBI38_34845</name>
</gene>
<geneLocation type="plasmid" evidence="3">
    <name>prb98</name>
</geneLocation>
<dbReference type="InterPro" id="IPR011009">
    <property type="entry name" value="Kinase-like_dom_sf"/>
</dbReference>
<dbReference type="PANTHER" id="PTHR21310">
    <property type="entry name" value="AMINOGLYCOSIDE PHOSPHOTRANSFERASE-RELATED-RELATED"/>
    <property type="match status" value="1"/>
</dbReference>
<protein>
    <recommendedName>
        <fullName evidence="1">Aminoglycoside phosphotransferase domain-containing protein</fullName>
    </recommendedName>
</protein>
<dbReference type="InterPro" id="IPR002575">
    <property type="entry name" value="Aminoglycoside_PTrfase"/>
</dbReference>
<dbReference type="PROSITE" id="PS00108">
    <property type="entry name" value="PROTEIN_KINASE_ST"/>
    <property type="match status" value="1"/>
</dbReference>
<proteinExistence type="predicted"/>
<keyword evidence="3" id="KW-1185">Reference proteome</keyword>
<dbReference type="Pfam" id="PF01636">
    <property type="entry name" value="APH"/>
    <property type="match status" value="1"/>
</dbReference>
<keyword evidence="2" id="KW-0614">Plasmid</keyword>
<evidence type="ECO:0000313" key="3">
    <source>
        <dbReference type="Proteomes" id="UP000245711"/>
    </source>
</evidence>
<organism evidence="2 3">
    <name type="scientific">Rhodococcus oxybenzonivorans</name>
    <dbReference type="NCBI Taxonomy" id="1990687"/>
    <lineage>
        <taxon>Bacteria</taxon>
        <taxon>Bacillati</taxon>
        <taxon>Actinomycetota</taxon>
        <taxon>Actinomycetes</taxon>
        <taxon>Mycobacteriales</taxon>
        <taxon>Nocardiaceae</taxon>
        <taxon>Rhodococcus</taxon>
    </lineage>
</organism>
<accession>A0A2S2C6M3</accession>